<evidence type="ECO:0000313" key="6">
    <source>
        <dbReference type="Proteomes" id="UP000199377"/>
    </source>
</evidence>
<dbReference type="RefSeq" id="WP_092864906.1">
    <property type="nucleotide sequence ID" value="NZ_FOQH01000013.1"/>
</dbReference>
<dbReference type="SUPFAM" id="SSF111369">
    <property type="entry name" value="HlyD-like secretion proteins"/>
    <property type="match status" value="1"/>
</dbReference>
<organism evidence="5 6">
    <name type="scientific">Albimonas pacifica</name>
    <dbReference type="NCBI Taxonomy" id="1114924"/>
    <lineage>
        <taxon>Bacteria</taxon>
        <taxon>Pseudomonadati</taxon>
        <taxon>Pseudomonadota</taxon>
        <taxon>Alphaproteobacteria</taxon>
        <taxon>Rhodobacterales</taxon>
        <taxon>Paracoccaceae</taxon>
        <taxon>Albimonas</taxon>
    </lineage>
</organism>
<feature type="domain" description="Multidrug resistance protein MdtA-like alpha-helical hairpin" evidence="4">
    <location>
        <begin position="135"/>
        <end position="204"/>
    </location>
</feature>
<comment type="subcellular location">
    <subcellularLocation>
        <location evidence="1">Membrane</location>
    </subcellularLocation>
</comment>
<evidence type="ECO:0000259" key="4">
    <source>
        <dbReference type="Pfam" id="PF25876"/>
    </source>
</evidence>
<dbReference type="Gene3D" id="1.10.287.470">
    <property type="entry name" value="Helix hairpin bin"/>
    <property type="match status" value="2"/>
</dbReference>
<protein>
    <submittedName>
        <fullName evidence="5">Multidrug resistance efflux pump</fullName>
    </submittedName>
</protein>
<evidence type="ECO:0000313" key="5">
    <source>
        <dbReference type="EMBL" id="SFJ08182.1"/>
    </source>
</evidence>
<dbReference type="STRING" id="1114924.SAMN05216258_11368"/>
<dbReference type="InterPro" id="IPR058624">
    <property type="entry name" value="MdtA-like_HH"/>
</dbReference>
<dbReference type="PANTHER" id="PTHR30367">
    <property type="entry name" value="P-HYDROXYBENZOIC ACID EFFLUX PUMP SUBUNIT AAEA-RELATED"/>
    <property type="match status" value="1"/>
</dbReference>
<dbReference type="PANTHER" id="PTHR30367:SF12">
    <property type="entry name" value="P-HYDROXYBENZOIC ACID EFFLUX PUMP SUBUNIT AAEA"/>
    <property type="match status" value="1"/>
</dbReference>
<evidence type="ECO:0000256" key="3">
    <source>
        <dbReference type="SAM" id="Phobius"/>
    </source>
</evidence>
<dbReference type="Proteomes" id="UP000199377">
    <property type="component" value="Unassembled WGS sequence"/>
</dbReference>
<dbReference type="InterPro" id="IPR050393">
    <property type="entry name" value="MFP_Efflux_Pump"/>
</dbReference>
<keyword evidence="3" id="KW-1133">Transmembrane helix</keyword>
<name>A0A1I3NG95_9RHOB</name>
<gene>
    <name evidence="5" type="ORF">SAMN05216258_11368</name>
</gene>
<keyword evidence="3" id="KW-0812">Transmembrane</keyword>
<keyword evidence="2" id="KW-0175">Coiled coil</keyword>
<dbReference type="OrthoDB" id="7929252at2"/>
<dbReference type="Gene3D" id="2.40.50.100">
    <property type="match status" value="1"/>
</dbReference>
<dbReference type="AlphaFoldDB" id="A0A1I3NG95"/>
<keyword evidence="3" id="KW-0472">Membrane</keyword>
<feature type="coiled-coil region" evidence="2">
    <location>
        <begin position="114"/>
        <end position="202"/>
    </location>
</feature>
<feature type="transmembrane region" description="Helical" evidence="3">
    <location>
        <begin position="40"/>
        <end position="61"/>
    </location>
</feature>
<dbReference type="Pfam" id="PF25876">
    <property type="entry name" value="HH_MFP_RND"/>
    <property type="match status" value="1"/>
</dbReference>
<proteinExistence type="predicted"/>
<keyword evidence="6" id="KW-1185">Reference proteome</keyword>
<accession>A0A1I3NG95</accession>
<dbReference type="EMBL" id="FOQH01000013">
    <property type="protein sequence ID" value="SFJ08182.1"/>
    <property type="molecule type" value="Genomic_DNA"/>
</dbReference>
<reference evidence="5 6" key="1">
    <citation type="submission" date="2016-10" db="EMBL/GenBank/DDBJ databases">
        <authorList>
            <person name="de Groot N.N."/>
        </authorList>
    </citation>
    <scope>NUCLEOTIDE SEQUENCE [LARGE SCALE GENOMIC DNA]</scope>
    <source>
        <strain evidence="5 6">CGMCC 1.11030</strain>
    </source>
</reference>
<evidence type="ECO:0000256" key="1">
    <source>
        <dbReference type="ARBA" id="ARBA00004370"/>
    </source>
</evidence>
<evidence type="ECO:0000256" key="2">
    <source>
        <dbReference type="SAM" id="Coils"/>
    </source>
</evidence>
<sequence>MFELMFCSSVTILPDYLIRRYVQGKRWGRELTLFSVWYELRWGLTLCLLLTVSLITLVFFYHPSSTNVTSMFRTVTILPERNGRVEEVYVGINQQVDAGQPLFKLDDTAQQAAAATARSRLAELDANAELAEAQIDAAQAQLDAANSALNLANIEYQRNVELNQRNPNVVAQRELDSLKARVDSAQGQVDAAQAQLETAQKTLTVQIPAQKASAQAQLEEAQVQIDKSTVVAGTAGRLEQFTLRPGDVVNPMIRSAGLLVPEGAGRDQFVAGFDQISTQVLKVGMIGEITCPSLPMDVIPVFVSEIQDVMSSGQFRPTDNLADVTTNRSPGTVLVFMSPLYEADKGKVTLGSRCVANAYTSNHAKLEDPDLPLTTFVFYHVVDTVAIIHAAILRAQTLLLPVRTLVLGGH</sequence>